<dbReference type="PANTHER" id="PTHR43780">
    <property type="entry name" value="1-AMINOCYCLOPROPANE-1-CARBOXYLATE DEAMINASE-RELATED"/>
    <property type="match status" value="1"/>
</dbReference>
<gene>
    <name evidence="6" type="ORF">SI7747_05005690</name>
</gene>
<evidence type="ECO:0000256" key="3">
    <source>
        <dbReference type="ARBA" id="ARBA00022898"/>
    </source>
</evidence>
<proteinExistence type="inferred from homology"/>
<reference evidence="6 7" key="1">
    <citation type="submission" date="2019-12" db="EMBL/GenBank/DDBJ databases">
        <authorList>
            <person name="Scholz U."/>
            <person name="Mascher M."/>
            <person name="Fiebig A."/>
        </authorList>
    </citation>
    <scope>NUCLEOTIDE SEQUENCE</scope>
</reference>
<dbReference type="EMBL" id="CACRZD030000005">
    <property type="protein sequence ID" value="CAA6659267.1"/>
    <property type="molecule type" value="Genomic_DNA"/>
</dbReference>
<evidence type="ECO:0000313" key="7">
    <source>
        <dbReference type="Proteomes" id="UP001189122"/>
    </source>
</evidence>
<keyword evidence="7" id="KW-1185">Reference proteome</keyword>
<evidence type="ECO:0000313" key="6">
    <source>
        <dbReference type="EMBL" id="CAA2619521.1"/>
    </source>
</evidence>
<dbReference type="Gene3D" id="3.40.50.1100">
    <property type="match status" value="2"/>
</dbReference>
<dbReference type="AlphaFoldDB" id="A0A7I8IN05"/>
<sequence length="302" mass="33165">MRSDPGAIINQISLRNGHPGEGLSHTSFSNDLCPRPLSDNKFKDLSFYVVRDDLLHPVLNGNKARKLDAVMPILQENSVTDVVTCGGCQSAHAAAVAVACSERGIRPHLLLRGEQPEISTGYNLISMLYGDITYIPRSEYAKRDEMLSMHASLVGGQDGSVIFTIVLDAGTGTTAVGLAIGAVCLGLQKKEKVLISDFKRICEPKYQASALNGLDDGMVQWVDRIYPRRFGRVKKGEAEMCRHIARQTGILLDPIYTLAAWEHAVCLCRPEAEDRSNVIMLHTGGTLNMFGLAQRYKPHFQV</sequence>
<dbReference type="PIRSF" id="PIRSF006278">
    <property type="entry name" value="ACCD_DCysDesulf"/>
    <property type="match status" value="1"/>
</dbReference>
<name>A0A7I8IN05_SPIIN</name>
<comment type="cofactor">
    <cofactor evidence="1">
        <name>pyridoxal 5'-phosphate</name>
        <dbReference type="ChEBI" id="CHEBI:597326"/>
    </cofactor>
</comment>
<dbReference type="SUPFAM" id="SSF53686">
    <property type="entry name" value="Tryptophan synthase beta subunit-like PLP-dependent enzymes"/>
    <property type="match status" value="1"/>
</dbReference>
<dbReference type="PANTHER" id="PTHR43780:SF7">
    <property type="entry name" value="D-CYSTEINE DESULFHYDRASE 2, MITOCHONDRIAL"/>
    <property type="match status" value="1"/>
</dbReference>
<feature type="modified residue" description="N6-(pyridoxal phosphate)lysine" evidence="5">
    <location>
        <position position="63"/>
    </location>
</feature>
<dbReference type="GO" id="GO:0019148">
    <property type="term" value="F:D-cysteine desulfhydrase activity"/>
    <property type="evidence" value="ECO:0007669"/>
    <property type="project" value="TreeGrafter"/>
</dbReference>
<evidence type="ECO:0000256" key="1">
    <source>
        <dbReference type="ARBA" id="ARBA00001933"/>
    </source>
</evidence>
<evidence type="ECO:0000256" key="5">
    <source>
        <dbReference type="PIRSR" id="PIRSR006278-2"/>
    </source>
</evidence>
<evidence type="ECO:0000256" key="2">
    <source>
        <dbReference type="ARBA" id="ARBA00008639"/>
    </source>
</evidence>
<dbReference type="InterPro" id="IPR036052">
    <property type="entry name" value="TrpB-like_PALP_sf"/>
</dbReference>
<feature type="active site" description="Nucleophile" evidence="4">
    <location>
        <position position="90"/>
    </location>
</feature>
<protein>
    <submittedName>
        <fullName evidence="6">Uncharacterized protein</fullName>
    </submittedName>
</protein>
<comment type="similarity">
    <text evidence="2">Belongs to the ACC deaminase/D-cysteine desulfhydrase family.</text>
</comment>
<dbReference type="Proteomes" id="UP001189122">
    <property type="component" value="Unassembled WGS sequence"/>
</dbReference>
<keyword evidence="3 5" id="KW-0663">Pyridoxal phosphate</keyword>
<organism evidence="6">
    <name type="scientific">Spirodela intermedia</name>
    <name type="common">Intermediate duckweed</name>
    <dbReference type="NCBI Taxonomy" id="51605"/>
    <lineage>
        <taxon>Eukaryota</taxon>
        <taxon>Viridiplantae</taxon>
        <taxon>Streptophyta</taxon>
        <taxon>Embryophyta</taxon>
        <taxon>Tracheophyta</taxon>
        <taxon>Spermatophyta</taxon>
        <taxon>Magnoliopsida</taxon>
        <taxon>Liliopsida</taxon>
        <taxon>Araceae</taxon>
        <taxon>Lemnoideae</taxon>
        <taxon>Spirodela</taxon>
    </lineage>
</organism>
<evidence type="ECO:0000256" key="4">
    <source>
        <dbReference type="PIRSR" id="PIRSR006278-1"/>
    </source>
</evidence>
<dbReference type="InterPro" id="IPR027278">
    <property type="entry name" value="ACCD_DCysDesulf"/>
</dbReference>
<dbReference type="EMBL" id="LR743592">
    <property type="protein sequence ID" value="CAA2619521.1"/>
    <property type="molecule type" value="Genomic_DNA"/>
</dbReference>
<accession>A0A7I8IN05</accession>